<reference evidence="7 8" key="1">
    <citation type="journal article" name="Nat. Commun.">
        <title>Undinarchaeota illuminate DPANN phylogeny and the impact of gene transfer on archaeal evolution.</title>
        <authorList>
            <person name="Dombrowski N."/>
            <person name="Williams T.A."/>
            <person name="Sun J."/>
            <person name="Woodcroft B.J."/>
            <person name="Lee J.H."/>
            <person name="Minh B.Q."/>
            <person name="Rinke C."/>
            <person name="Spang A."/>
        </authorList>
    </citation>
    <scope>NUCLEOTIDE SEQUENCE [LARGE SCALE GENOMIC DNA]</scope>
    <source>
        <strain evidence="7">MAG_bin1129</strain>
    </source>
</reference>
<comment type="caution">
    <text evidence="7">The sequence shown here is derived from an EMBL/GenBank/DDBJ whole genome shotgun (WGS) entry which is preliminary data.</text>
</comment>
<gene>
    <name evidence="7" type="ORF">H1016_00285</name>
</gene>
<name>A0A832X5N5_9ARCH</name>
<comment type="cofactor">
    <cofactor evidence="1 5">
        <name>pyridoxal 5'-phosphate</name>
        <dbReference type="ChEBI" id="CHEBI:597326"/>
    </cofactor>
</comment>
<dbReference type="PANTHER" id="PTHR42885:SF2">
    <property type="entry name" value="HISTIDINOL-PHOSPHATE AMINOTRANSFERASE"/>
    <property type="match status" value="1"/>
</dbReference>
<dbReference type="PROSITE" id="PS00105">
    <property type="entry name" value="AA_TRANSFER_CLASS_1"/>
    <property type="match status" value="1"/>
</dbReference>
<feature type="domain" description="Aminotransferase class I/classII large" evidence="6">
    <location>
        <begin position="23"/>
        <end position="319"/>
    </location>
</feature>
<evidence type="ECO:0000313" key="7">
    <source>
        <dbReference type="EMBL" id="HIJ99959.1"/>
    </source>
</evidence>
<evidence type="ECO:0000259" key="6">
    <source>
        <dbReference type="Pfam" id="PF00155"/>
    </source>
</evidence>
<proteinExistence type="inferred from homology"/>
<evidence type="ECO:0000256" key="1">
    <source>
        <dbReference type="ARBA" id="ARBA00001933"/>
    </source>
</evidence>
<evidence type="ECO:0000313" key="8">
    <source>
        <dbReference type="Proteomes" id="UP000646946"/>
    </source>
</evidence>
<protein>
    <recommendedName>
        <fullName evidence="5">Aminotransferase</fullName>
        <ecNumber evidence="5">2.6.1.-</ecNumber>
    </recommendedName>
</protein>
<evidence type="ECO:0000256" key="3">
    <source>
        <dbReference type="ARBA" id="ARBA00022679"/>
    </source>
</evidence>
<dbReference type="GO" id="GO:0008483">
    <property type="term" value="F:transaminase activity"/>
    <property type="evidence" value="ECO:0007669"/>
    <property type="project" value="UniProtKB-KW"/>
</dbReference>
<dbReference type="InterPro" id="IPR004839">
    <property type="entry name" value="Aminotransferase_I/II_large"/>
</dbReference>
<evidence type="ECO:0000256" key="4">
    <source>
        <dbReference type="ARBA" id="ARBA00022898"/>
    </source>
</evidence>
<dbReference type="Gene3D" id="3.90.1150.10">
    <property type="entry name" value="Aspartate Aminotransferase, domain 1"/>
    <property type="match status" value="1"/>
</dbReference>
<dbReference type="GO" id="GO:0030170">
    <property type="term" value="F:pyridoxal phosphate binding"/>
    <property type="evidence" value="ECO:0007669"/>
    <property type="project" value="InterPro"/>
</dbReference>
<evidence type="ECO:0000256" key="2">
    <source>
        <dbReference type="ARBA" id="ARBA00022576"/>
    </source>
</evidence>
<dbReference type="SUPFAM" id="SSF53383">
    <property type="entry name" value="PLP-dependent transferases"/>
    <property type="match status" value="1"/>
</dbReference>
<sequence>MARWELIHILVIIGISVEFSELVKNYPSESSEKKLKEGIAEFLKISESQIFLGNGSMGVLDRINKALLKPKSLVLGFEPQFTVFEENVNSFGAVYKSLKLKENYKFAVEEFVLFIENNPKHKIVYIDNPSNPTGQIIPLKEIEKVAKVANVLIVDEAYGEFMPKKNSAVNLLKDFDTVIVTRSFSKGFGLAGLRIGYGIMNKKFGKLYEKARLPFEFNIVGLEVAFKALQSNLIAESIPKIKAEKKFLIVNFKKLGFEIAQTDLSVPIFLAKCSKIPNLKKVFSERGILTGEYATKTNNEVRIRIPGSMKKCREIIKRISN</sequence>
<organism evidence="7 8">
    <name type="scientific">Candidatus Naiadarchaeum limnaeum</name>
    <dbReference type="NCBI Taxonomy" id="2756139"/>
    <lineage>
        <taxon>Archaea</taxon>
        <taxon>Candidatus Undinarchaeota</taxon>
        <taxon>Candidatus Undinarchaeia</taxon>
        <taxon>Candidatus Naiadarchaeales</taxon>
        <taxon>Candidatus Naiadarchaeaceae</taxon>
        <taxon>Candidatus Naiadarchaeum</taxon>
    </lineage>
</organism>
<keyword evidence="8" id="KW-1185">Reference proteome</keyword>
<dbReference type="EC" id="2.6.1.-" evidence="5"/>
<dbReference type="InterPro" id="IPR004838">
    <property type="entry name" value="NHTrfase_class1_PyrdxlP-BS"/>
</dbReference>
<comment type="similarity">
    <text evidence="5">Belongs to the class-I pyridoxal-phosphate-dependent aminotransferase family.</text>
</comment>
<dbReference type="EMBL" id="DVAB01000004">
    <property type="protein sequence ID" value="HIJ99959.1"/>
    <property type="molecule type" value="Genomic_DNA"/>
</dbReference>
<dbReference type="InterPro" id="IPR015421">
    <property type="entry name" value="PyrdxlP-dep_Trfase_major"/>
</dbReference>
<evidence type="ECO:0000256" key="5">
    <source>
        <dbReference type="RuleBase" id="RU000481"/>
    </source>
</evidence>
<dbReference type="PANTHER" id="PTHR42885">
    <property type="entry name" value="HISTIDINOL-PHOSPHATE AMINOTRANSFERASE-RELATED"/>
    <property type="match status" value="1"/>
</dbReference>
<dbReference type="InterPro" id="IPR015422">
    <property type="entry name" value="PyrdxlP-dep_Trfase_small"/>
</dbReference>
<keyword evidence="4" id="KW-0663">Pyridoxal phosphate</keyword>
<keyword evidence="2 5" id="KW-0032">Aminotransferase</keyword>
<accession>A0A832X5N5</accession>
<dbReference type="AlphaFoldDB" id="A0A832X5N5"/>
<dbReference type="Gene3D" id="3.40.640.10">
    <property type="entry name" value="Type I PLP-dependent aspartate aminotransferase-like (Major domain)"/>
    <property type="match status" value="1"/>
</dbReference>
<dbReference type="Proteomes" id="UP000646946">
    <property type="component" value="Unassembled WGS sequence"/>
</dbReference>
<dbReference type="CDD" id="cd00609">
    <property type="entry name" value="AAT_like"/>
    <property type="match status" value="1"/>
</dbReference>
<keyword evidence="3 5" id="KW-0808">Transferase</keyword>
<dbReference type="InterPro" id="IPR015424">
    <property type="entry name" value="PyrdxlP-dep_Trfase"/>
</dbReference>
<dbReference type="Pfam" id="PF00155">
    <property type="entry name" value="Aminotran_1_2"/>
    <property type="match status" value="1"/>
</dbReference>